<dbReference type="Gene3D" id="2.130.10.30">
    <property type="entry name" value="Regulator of chromosome condensation 1/beta-lactamase-inhibitor protein II"/>
    <property type="match status" value="2"/>
</dbReference>
<feature type="repeat" description="RCC1" evidence="2">
    <location>
        <begin position="53"/>
        <end position="110"/>
    </location>
</feature>
<feature type="repeat" description="RCC1" evidence="2">
    <location>
        <begin position="111"/>
        <end position="161"/>
    </location>
</feature>
<dbReference type="PROSITE" id="PS00626">
    <property type="entry name" value="RCC1_2"/>
    <property type="match status" value="1"/>
</dbReference>
<organism evidence="4 5">
    <name type="scientific">Trachymyrmex septentrionalis</name>
    <dbReference type="NCBI Taxonomy" id="34720"/>
    <lineage>
        <taxon>Eukaryota</taxon>
        <taxon>Metazoa</taxon>
        <taxon>Ecdysozoa</taxon>
        <taxon>Arthropoda</taxon>
        <taxon>Hexapoda</taxon>
        <taxon>Insecta</taxon>
        <taxon>Pterygota</taxon>
        <taxon>Neoptera</taxon>
        <taxon>Endopterygota</taxon>
        <taxon>Hymenoptera</taxon>
        <taxon>Apocrita</taxon>
        <taxon>Aculeata</taxon>
        <taxon>Formicoidea</taxon>
        <taxon>Formicidae</taxon>
        <taxon>Myrmicinae</taxon>
        <taxon>Trachymyrmex</taxon>
    </lineage>
</organism>
<keyword evidence="5" id="KW-1185">Reference proteome</keyword>
<dbReference type="EMBL" id="KQ981932">
    <property type="protein sequence ID" value="KYN32781.1"/>
    <property type="molecule type" value="Genomic_DNA"/>
</dbReference>
<dbReference type="InterPro" id="IPR000408">
    <property type="entry name" value="Reg_chr_condens"/>
</dbReference>
<protein>
    <submittedName>
        <fullName evidence="4">RCC1 and BTB domain-containing protein 1</fullName>
    </submittedName>
</protein>
<dbReference type="Gene3D" id="3.30.710.10">
    <property type="entry name" value="Potassium Channel Kv1.1, Chain A"/>
    <property type="match status" value="1"/>
</dbReference>
<dbReference type="SUPFAM" id="SSF54695">
    <property type="entry name" value="POZ domain"/>
    <property type="match status" value="1"/>
</dbReference>
<evidence type="ECO:0000313" key="5">
    <source>
        <dbReference type="Proteomes" id="UP000078541"/>
    </source>
</evidence>
<evidence type="ECO:0000256" key="1">
    <source>
        <dbReference type="ARBA" id="ARBA00022737"/>
    </source>
</evidence>
<dbReference type="PRINTS" id="PR00633">
    <property type="entry name" value="RCCNDNSATION"/>
</dbReference>
<dbReference type="SUPFAM" id="SSF50985">
    <property type="entry name" value="RCC1/BLIP-II"/>
    <property type="match status" value="1"/>
</dbReference>
<dbReference type="PROSITE" id="PS50012">
    <property type="entry name" value="RCC1_3"/>
    <property type="match status" value="3"/>
</dbReference>
<dbReference type="Pfam" id="PF00651">
    <property type="entry name" value="BTB"/>
    <property type="match status" value="1"/>
</dbReference>
<dbReference type="AlphaFoldDB" id="A0A151JTL2"/>
<evidence type="ECO:0000259" key="3">
    <source>
        <dbReference type="PROSITE" id="PS50097"/>
    </source>
</evidence>
<dbReference type="Pfam" id="PF25390">
    <property type="entry name" value="WD40_RLD"/>
    <property type="match status" value="1"/>
</dbReference>
<evidence type="ECO:0000256" key="2">
    <source>
        <dbReference type="PROSITE-ProRule" id="PRU00235"/>
    </source>
</evidence>
<dbReference type="InterPro" id="IPR051625">
    <property type="entry name" value="Signaling_Regulatory_Domain"/>
</dbReference>
<keyword evidence="1" id="KW-0677">Repeat</keyword>
<reference evidence="4 5" key="1">
    <citation type="submission" date="2016-03" db="EMBL/GenBank/DDBJ databases">
        <title>Trachymyrmex septentrionalis WGS genome.</title>
        <authorList>
            <person name="Nygaard S."/>
            <person name="Hu H."/>
            <person name="Boomsma J."/>
            <person name="Zhang G."/>
        </authorList>
    </citation>
    <scope>NUCLEOTIDE SEQUENCE [LARGE SCALE GENOMIC DNA]</scope>
    <source>
        <strain evidence="4">Tsep2-gDNA-1</strain>
        <tissue evidence="4">Whole body</tissue>
    </source>
</reference>
<feature type="domain" description="BTB" evidence="3">
    <location>
        <begin position="297"/>
        <end position="363"/>
    </location>
</feature>
<dbReference type="InterPro" id="IPR011333">
    <property type="entry name" value="SKP1/BTB/POZ_sf"/>
</dbReference>
<dbReference type="Proteomes" id="UP000078541">
    <property type="component" value="Unassembled WGS sequence"/>
</dbReference>
<accession>A0A151JTL2</accession>
<gene>
    <name evidence="4" type="ORF">ALC56_12908</name>
</gene>
<dbReference type="InterPro" id="IPR009091">
    <property type="entry name" value="RCC1/BLIP-II"/>
</dbReference>
<dbReference type="PANTHER" id="PTHR22872:SF10">
    <property type="entry name" value="ULTRAVIOLET-B RECEPTOR UVR8"/>
    <property type="match status" value="1"/>
</dbReference>
<dbReference type="InterPro" id="IPR058923">
    <property type="entry name" value="RCC1-like_dom"/>
</dbReference>
<dbReference type="STRING" id="34720.A0A151JTL2"/>
<dbReference type="PANTHER" id="PTHR22872">
    <property type="entry name" value="BTK-BINDING PROTEIN-RELATED"/>
    <property type="match status" value="1"/>
</dbReference>
<evidence type="ECO:0000313" key="4">
    <source>
        <dbReference type="EMBL" id="KYN32781.1"/>
    </source>
</evidence>
<sequence>MVYGLGNNTAGCLGIGNTNCTLFPKKVEALCGKDIKTFAYNNGPNVLALTKEGEVYSWGRNKYGELGNGTHDQIVTPTLVNISNLEGSPGTKRVVDIACGSSHSVALTENGEVYTWGIKVYGQNTNILTNDTPTQVISNLATKKVVYLTCGATFTMAVTENGEVYSWGNNDVGQLGIGNYENQTLPNQIDTLRDIVIVKVVCGIDYTLALTNEGDLYVWGGNYNQLAICSKQICYNKPVLVEHQMGRVSDIVAVHNKFISIAIGEDGRVYVWGNCSKKKMNPSVTPFSNVYNALSTSDLKIQVEGRYIHVHKAILKIRSLYFKTMFQLYWAKTNPIVIKNQFSYVVYKAFLKYLYTDVINLPCKKVVELLAVAKKYRESSLKKHCIQMIN</sequence>
<name>A0A151JTL2_9HYME</name>
<feature type="repeat" description="RCC1" evidence="2">
    <location>
        <begin position="162"/>
        <end position="213"/>
    </location>
</feature>
<dbReference type="CDD" id="cd18298">
    <property type="entry name" value="BTB_POZ_RCBTB1_2"/>
    <property type="match status" value="1"/>
</dbReference>
<dbReference type="SMART" id="SM00225">
    <property type="entry name" value="BTB"/>
    <property type="match status" value="1"/>
</dbReference>
<dbReference type="InterPro" id="IPR000210">
    <property type="entry name" value="BTB/POZ_dom"/>
</dbReference>
<dbReference type="PROSITE" id="PS50097">
    <property type="entry name" value="BTB"/>
    <property type="match status" value="1"/>
</dbReference>
<proteinExistence type="predicted"/>